<dbReference type="InterPro" id="IPR034176">
    <property type="entry name" value="Peptidases_S8_13"/>
</dbReference>
<evidence type="ECO:0000313" key="8">
    <source>
        <dbReference type="EMBL" id="WOB10162.1"/>
    </source>
</evidence>
<evidence type="ECO:0000256" key="4">
    <source>
        <dbReference type="ARBA" id="ARBA00022825"/>
    </source>
</evidence>
<dbReference type="PROSITE" id="PS00138">
    <property type="entry name" value="SUBTILASE_SER"/>
    <property type="match status" value="1"/>
</dbReference>
<dbReference type="PROSITE" id="PS51892">
    <property type="entry name" value="SUBTILASE"/>
    <property type="match status" value="1"/>
</dbReference>
<dbReference type="InterPro" id="IPR050131">
    <property type="entry name" value="Peptidase_S8_subtilisin-like"/>
</dbReference>
<dbReference type="InterPro" id="IPR036852">
    <property type="entry name" value="Peptidase_S8/S53_dom_sf"/>
</dbReference>
<dbReference type="PROSITE" id="PS00137">
    <property type="entry name" value="SUBTILASE_HIS"/>
    <property type="match status" value="1"/>
</dbReference>
<dbReference type="InterPro" id="IPR000209">
    <property type="entry name" value="Peptidase_S8/S53_dom"/>
</dbReference>
<feature type="signal peptide" evidence="6">
    <location>
        <begin position="1"/>
        <end position="25"/>
    </location>
</feature>
<dbReference type="Proteomes" id="UP001303946">
    <property type="component" value="Chromosome"/>
</dbReference>
<accession>A0ABZ0CYU3</accession>
<keyword evidence="2 5" id="KW-0645">Protease</keyword>
<sequence>MHKTRALRPLLSALALAALSSATFAGSADPASAPPELPTDRLIVKYRSEASSTVLARAKDAATRRGHRLELLRRGGLGTHVMRLERHLPLADMRQLAREIAATDANVEYAEPDRILQAMATPNDTQYGQQWHYYEARGGINLPAAWDLTNGSGVTVAVIDTGYRPHADLAANIVGGYDMIKDTGGSNDGNARDTDARDPGDYATYGQCGLFSPSHNSSWHGTHVAGTIAAVTNNGNGVSGIAYGAKVVPVRVLGACGGYTSDIADGIIWASGGSVSGSPANPNPARVINMSLGGSGSCDSTSQNAINSARSRGTVVVVAAGNSNANASGFSPASCSGVIAVAATNRNGGRASYSNYGAIVSVAAPGGDTASGSANGILSTLNSGTRGPGNDNYAYYQGTSMAAPHVAGVAALVLSRNPSLTPDQVASILKSTARAFPATCSQCGTGIVDAYAAVVAAGGGTTPPPTNTVAEIESNNTGSTAQLVREGYTVTGSISSSSDVDYYRVNINPGSTLGVRLTPVSTANYDVYIYNSAGTQLASSTLGTGQVDSTSVRNNGTTVATYYVRVRYVSGTTGSGGTYSLALD</sequence>
<proteinExistence type="inferred from homology"/>
<dbReference type="RefSeq" id="WP_316703064.1">
    <property type="nucleotide sequence ID" value="NZ_CP136336.1"/>
</dbReference>
<protein>
    <submittedName>
        <fullName evidence="8">S8 family serine peptidase</fullName>
    </submittedName>
</protein>
<dbReference type="SUPFAM" id="SSF52743">
    <property type="entry name" value="Subtilisin-like"/>
    <property type="match status" value="1"/>
</dbReference>
<dbReference type="Gene3D" id="2.60.120.380">
    <property type="match status" value="1"/>
</dbReference>
<evidence type="ECO:0000256" key="6">
    <source>
        <dbReference type="SAM" id="SignalP"/>
    </source>
</evidence>
<dbReference type="PANTHER" id="PTHR43806:SF11">
    <property type="entry name" value="CEREVISIN-RELATED"/>
    <property type="match status" value="1"/>
</dbReference>
<comment type="similarity">
    <text evidence="1 5">Belongs to the peptidase S8 family.</text>
</comment>
<reference evidence="8 9" key="1">
    <citation type="submission" date="2023-10" db="EMBL/GenBank/DDBJ databases">
        <title>Bacteria for the degradation of biodegradable plastic PBAT(Polybutylene adipate terephthalate).</title>
        <authorList>
            <person name="Weon H.-Y."/>
            <person name="Yeon J."/>
        </authorList>
    </citation>
    <scope>NUCLEOTIDE SEQUENCE [LARGE SCALE GENOMIC DNA]</scope>
    <source>
        <strain evidence="8 9">SBD 7-3</strain>
    </source>
</reference>
<evidence type="ECO:0000256" key="5">
    <source>
        <dbReference type="PROSITE-ProRule" id="PRU01240"/>
    </source>
</evidence>
<dbReference type="CDD" id="cd07496">
    <property type="entry name" value="Peptidases_S8_13"/>
    <property type="match status" value="1"/>
</dbReference>
<dbReference type="EMBL" id="CP136336">
    <property type="protein sequence ID" value="WOB10162.1"/>
    <property type="molecule type" value="Genomic_DNA"/>
</dbReference>
<evidence type="ECO:0000256" key="2">
    <source>
        <dbReference type="ARBA" id="ARBA00022670"/>
    </source>
</evidence>
<feature type="chain" id="PRO_5046290740" evidence="6">
    <location>
        <begin position="26"/>
        <end position="584"/>
    </location>
</feature>
<feature type="active site" description="Charge relay system" evidence="5">
    <location>
        <position position="400"/>
    </location>
</feature>
<keyword evidence="3 5" id="KW-0378">Hydrolase</keyword>
<evidence type="ECO:0000313" key="9">
    <source>
        <dbReference type="Proteomes" id="UP001303946"/>
    </source>
</evidence>
<dbReference type="InterPro" id="IPR023828">
    <property type="entry name" value="Peptidase_S8_Ser-AS"/>
</dbReference>
<feature type="active site" description="Charge relay system" evidence="5">
    <location>
        <position position="160"/>
    </location>
</feature>
<dbReference type="Pfam" id="PF00082">
    <property type="entry name" value="Peptidase_S8"/>
    <property type="match status" value="1"/>
</dbReference>
<dbReference type="PANTHER" id="PTHR43806">
    <property type="entry name" value="PEPTIDASE S8"/>
    <property type="match status" value="1"/>
</dbReference>
<dbReference type="InterPro" id="IPR015500">
    <property type="entry name" value="Peptidase_S8_subtilisin-rel"/>
</dbReference>
<keyword evidence="6" id="KW-0732">Signal</keyword>
<feature type="domain" description="Peptidase S8/S53" evidence="7">
    <location>
        <begin position="151"/>
        <end position="446"/>
    </location>
</feature>
<keyword evidence="9" id="KW-1185">Reference proteome</keyword>
<organism evidence="8 9">
    <name type="scientific">Piscinibacter gummiphilus</name>
    <dbReference type="NCBI Taxonomy" id="946333"/>
    <lineage>
        <taxon>Bacteria</taxon>
        <taxon>Pseudomonadati</taxon>
        <taxon>Pseudomonadota</taxon>
        <taxon>Betaproteobacteria</taxon>
        <taxon>Burkholderiales</taxon>
        <taxon>Sphaerotilaceae</taxon>
        <taxon>Piscinibacter</taxon>
    </lineage>
</organism>
<evidence type="ECO:0000259" key="7">
    <source>
        <dbReference type="Pfam" id="PF00082"/>
    </source>
</evidence>
<dbReference type="Gene3D" id="3.40.50.200">
    <property type="entry name" value="Peptidase S8/S53 domain"/>
    <property type="match status" value="1"/>
</dbReference>
<dbReference type="InterPro" id="IPR022398">
    <property type="entry name" value="Peptidase_S8_His-AS"/>
</dbReference>
<evidence type="ECO:0000256" key="3">
    <source>
        <dbReference type="ARBA" id="ARBA00022801"/>
    </source>
</evidence>
<dbReference type="PRINTS" id="PR00723">
    <property type="entry name" value="SUBTILISIN"/>
</dbReference>
<feature type="active site" description="Charge relay system" evidence="5">
    <location>
        <position position="220"/>
    </location>
</feature>
<name>A0ABZ0CYU3_9BURK</name>
<evidence type="ECO:0000256" key="1">
    <source>
        <dbReference type="ARBA" id="ARBA00011073"/>
    </source>
</evidence>
<keyword evidence="4 5" id="KW-0720">Serine protease</keyword>
<gene>
    <name evidence="8" type="ORF">RXV79_08855</name>
</gene>